<dbReference type="AlphaFoldDB" id="A0A5N7MNI7"/>
<dbReference type="Gene3D" id="3.30.565.10">
    <property type="entry name" value="Histidine kinase-like ATPase, C-terminal domain"/>
    <property type="match status" value="1"/>
</dbReference>
<feature type="transmembrane region" description="Helical" evidence="4">
    <location>
        <begin position="358"/>
        <end position="376"/>
    </location>
</feature>
<evidence type="ECO:0000256" key="4">
    <source>
        <dbReference type="SAM" id="Phobius"/>
    </source>
</evidence>
<gene>
    <name evidence="6" type="ORF">FS320_26510</name>
</gene>
<dbReference type="PRINTS" id="PR00344">
    <property type="entry name" value="BCTRLSENSOR"/>
</dbReference>
<dbReference type="EMBL" id="VOSK01000157">
    <property type="protein sequence ID" value="MPR28601.1"/>
    <property type="molecule type" value="Genomic_DNA"/>
</dbReference>
<comment type="caution">
    <text evidence="6">The sequence shown here is derived from an EMBL/GenBank/DDBJ whole genome shotgun (WGS) entry which is preliminary data.</text>
</comment>
<name>A0A5N7MNI7_9HYPH</name>
<protein>
    <recommendedName>
        <fullName evidence="2">histidine kinase</fullName>
        <ecNumber evidence="2">2.7.13.3</ecNumber>
    </recommendedName>
</protein>
<keyword evidence="4" id="KW-0812">Transmembrane</keyword>
<feature type="domain" description="Histidine kinase" evidence="5">
    <location>
        <begin position="411"/>
        <end position="625"/>
    </location>
</feature>
<dbReference type="InterPro" id="IPR003594">
    <property type="entry name" value="HATPase_dom"/>
</dbReference>
<dbReference type="InterPro" id="IPR005467">
    <property type="entry name" value="His_kinase_dom"/>
</dbReference>
<dbReference type="CDD" id="cd00082">
    <property type="entry name" value="HisKA"/>
    <property type="match status" value="1"/>
</dbReference>
<dbReference type="Pfam" id="PF00512">
    <property type="entry name" value="HisKA"/>
    <property type="match status" value="1"/>
</dbReference>
<accession>A0A5N7MNI7</accession>
<dbReference type="SUPFAM" id="SSF47384">
    <property type="entry name" value="Homodimeric domain of signal transducing histidine kinase"/>
    <property type="match status" value="1"/>
</dbReference>
<reference evidence="6 7" key="1">
    <citation type="journal article" date="2019" name="Syst. Appl. Microbiol.">
        <title>Microvirga tunisiensis sp. nov., a root nodule symbiotic bacterium isolated from Lupinus micranthus and L. luteus grown in Northern Tunisia.</title>
        <authorList>
            <person name="Msaddak A."/>
            <person name="Rejili M."/>
            <person name="Duran D."/>
            <person name="Mars M."/>
            <person name="Palacios J.M."/>
            <person name="Ruiz-Argueso T."/>
            <person name="Rey L."/>
            <person name="Imperial J."/>
        </authorList>
    </citation>
    <scope>NUCLEOTIDE SEQUENCE [LARGE SCALE GENOMIC DNA]</scope>
    <source>
        <strain evidence="6 7">Lmie10</strain>
    </source>
</reference>
<keyword evidence="3" id="KW-0597">Phosphoprotein</keyword>
<dbReference type="InterPro" id="IPR036097">
    <property type="entry name" value="HisK_dim/P_sf"/>
</dbReference>
<sequence length="625" mass="69472">MHSWRTVLPLRSLVSLAVVALLATAIFLSTVTSSRADAEPKRIMMLHSFGLRFKPWTDYAQFIRSEISRRAQRPIEFDDQSLLNARLTNDKTDGPFVDYLHALYAQKPPDLIIAIGAPAANFVQQYRERIFPGTPMLFTAVEARRVQYDQLTEDDTVVAAAHDFPASFETILRVLPQTKTIAVVNGVSPNETFWLGELKRETAPLAGRVELKFYNDLSFEDILRDAANLPPHSAIFWHLMNVDAAGVAHEANAALGRLSATASAPVFSYIDNFFGDATTVGGPMHSIEELSTVAATVAVRILNGEKAGDIKTSPTRYEAPRFDWRQMQRWGISESDLPRGSTVLFKPPTMWAIYRSQILTVSAVIVLQAAFIALLLQERRRRHSAEMDSRQRMVELAHVNRFSTAGEMAASLAHEINQPLGAILNNVETAKIILETEPPDLNELKEIVGDIDRDNRRAGEIIRHLRSYVMKAPFEKKDFDLNDLVSETVNFLSPQARARQVALRSKLTFSPLRINADRIQLQQVLSNLILNAIDAASDPTLAERAVMVATQDGEFAEVSVSDTGRGVPEEVAKSIFDPFFSTKKHGMGMGLSIVRTIVTTHGGQIDFENRNGATGTIFRLKLPLA</sequence>
<dbReference type="GO" id="GO:0000155">
    <property type="term" value="F:phosphorelay sensor kinase activity"/>
    <property type="evidence" value="ECO:0007669"/>
    <property type="project" value="InterPro"/>
</dbReference>
<evidence type="ECO:0000256" key="2">
    <source>
        <dbReference type="ARBA" id="ARBA00012438"/>
    </source>
</evidence>
<proteinExistence type="predicted"/>
<evidence type="ECO:0000313" key="6">
    <source>
        <dbReference type="EMBL" id="MPR28601.1"/>
    </source>
</evidence>
<evidence type="ECO:0000313" key="7">
    <source>
        <dbReference type="Proteomes" id="UP000403266"/>
    </source>
</evidence>
<dbReference type="SMART" id="SM00387">
    <property type="entry name" value="HATPase_c"/>
    <property type="match status" value="1"/>
</dbReference>
<dbReference type="PANTHER" id="PTHR43065:SF42">
    <property type="entry name" value="TWO-COMPONENT SENSOR PPRA"/>
    <property type="match status" value="1"/>
</dbReference>
<dbReference type="SMART" id="SM00388">
    <property type="entry name" value="HisKA"/>
    <property type="match status" value="1"/>
</dbReference>
<dbReference type="InterPro" id="IPR003661">
    <property type="entry name" value="HisK_dim/P_dom"/>
</dbReference>
<dbReference type="InterPro" id="IPR004358">
    <property type="entry name" value="Sig_transdc_His_kin-like_C"/>
</dbReference>
<dbReference type="SUPFAM" id="SSF55874">
    <property type="entry name" value="ATPase domain of HSP90 chaperone/DNA topoisomerase II/histidine kinase"/>
    <property type="match status" value="1"/>
</dbReference>
<organism evidence="6 7">
    <name type="scientific">Microvirga tunisiensis</name>
    <dbReference type="NCBI Taxonomy" id="2108360"/>
    <lineage>
        <taxon>Bacteria</taxon>
        <taxon>Pseudomonadati</taxon>
        <taxon>Pseudomonadota</taxon>
        <taxon>Alphaproteobacteria</taxon>
        <taxon>Hyphomicrobiales</taxon>
        <taxon>Methylobacteriaceae</taxon>
        <taxon>Microvirga</taxon>
    </lineage>
</organism>
<keyword evidence="7" id="KW-1185">Reference proteome</keyword>
<evidence type="ECO:0000259" key="5">
    <source>
        <dbReference type="PROSITE" id="PS50109"/>
    </source>
</evidence>
<evidence type="ECO:0000256" key="3">
    <source>
        <dbReference type="ARBA" id="ARBA00022553"/>
    </source>
</evidence>
<comment type="catalytic activity">
    <reaction evidence="1">
        <text>ATP + protein L-histidine = ADP + protein N-phospho-L-histidine.</text>
        <dbReference type="EC" id="2.7.13.3"/>
    </reaction>
</comment>
<dbReference type="InterPro" id="IPR036890">
    <property type="entry name" value="HATPase_C_sf"/>
</dbReference>
<dbReference type="OrthoDB" id="9789238at2"/>
<keyword evidence="4" id="KW-1133">Transmembrane helix</keyword>
<dbReference type="PANTHER" id="PTHR43065">
    <property type="entry name" value="SENSOR HISTIDINE KINASE"/>
    <property type="match status" value="1"/>
</dbReference>
<dbReference type="EC" id="2.7.13.3" evidence="2"/>
<dbReference type="PROSITE" id="PS50109">
    <property type="entry name" value="HIS_KIN"/>
    <property type="match status" value="1"/>
</dbReference>
<evidence type="ECO:0000256" key="1">
    <source>
        <dbReference type="ARBA" id="ARBA00000085"/>
    </source>
</evidence>
<dbReference type="Gene3D" id="1.10.287.130">
    <property type="match status" value="1"/>
</dbReference>
<dbReference type="Proteomes" id="UP000403266">
    <property type="component" value="Unassembled WGS sequence"/>
</dbReference>
<dbReference type="Pfam" id="PF02518">
    <property type="entry name" value="HATPase_c"/>
    <property type="match status" value="1"/>
</dbReference>
<keyword evidence="4" id="KW-0472">Membrane</keyword>